<protein>
    <recommendedName>
        <fullName evidence="3">F-box domain-containing protein</fullName>
    </recommendedName>
</protein>
<reference evidence="1 2" key="1">
    <citation type="submission" date="2024-01" db="EMBL/GenBank/DDBJ databases">
        <title>Comparative genomics of Cryptococcus and Kwoniella reveals pathogenesis evolution and contrasting modes of karyotype evolution via chromosome fusion or intercentromeric recombination.</title>
        <authorList>
            <person name="Coelho M.A."/>
            <person name="David-Palma M."/>
            <person name="Shea T."/>
            <person name="Bowers K."/>
            <person name="McGinley-Smith S."/>
            <person name="Mohammad A.W."/>
            <person name="Gnirke A."/>
            <person name="Yurkov A.M."/>
            <person name="Nowrousian M."/>
            <person name="Sun S."/>
            <person name="Cuomo C.A."/>
            <person name="Heitman J."/>
        </authorList>
    </citation>
    <scope>NUCLEOTIDE SEQUENCE [LARGE SCALE GENOMIC DNA]</scope>
    <source>
        <strain evidence="1 2">CBS 6074</strain>
    </source>
</reference>
<dbReference type="Proteomes" id="UP001355207">
    <property type="component" value="Chromosome 2"/>
</dbReference>
<accession>A0AAX4JQ43</accession>
<dbReference type="EMBL" id="CP144099">
    <property type="protein sequence ID" value="WWC86952.1"/>
    <property type="molecule type" value="Genomic_DNA"/>
</dbReference>
<evidence type="ECO:0000313" key="1">
    <source>
        <dbReference type="EMBL" id="WWC86952.1"/>
    </source>
</evidence>
<dbReference type="GeneID" id="91092505"/>
<gene>
    <name evidence="1" type="ORF">L201_001833</name>
</gene>
<organism evidence="1 2">
    <name type="scientific">Kwoniella dendrophila CBS 6074</name>
    <dbReference type="NCBI Taxonomy" id="1295534"/>
    <lineage>
        <taxon>Eukaryota</taxon>
        <taxon>Fungi</taxon>
        <taxon>Dikarya</taxon>
        <taxon>Basidiomycota</taxon>
        <taxon>Agaricomycotina</taxon>
        <taxon>Tremellomycetes</taxon>
        <taxon>Tremellales</taxon>
        <taxon>Cryptococcaceae</taxon>
        <taxon>Kwoniella</taxon>
    </lineage>
</organism>
<evidence type="ECO:0008006" key="3">
    <source>
        <dbReference type="Google" id="ProtNLM"/>
    </source>
</evidence>
<dbReference type="SUPFAM" id="SSF81383">
    <property type="entry name" value="F-box domain"/>
    <property type="match status" value="1"/>
</dbReference>
<name>A0AAX4JQ43_9TREE</name>
<keyword evidence="2" id="KW-1185">Reference proteome</keyword>
<sequence length="411" mass="47508">MPLFQRISTLIGGAYHNESPRNVISNLPVTHVDVYVGASHRTLDFIPPQVIFNIIENLQYDSQTLLQCCLVSHTFYSVAVPILYRKIIVSLPSNRPALKQLFSTNINKRYDKLHSISTLSSDWTKEVEILQLDYHEETCCIDEQVLRLPKLHTLIVNPNNIRVKKEISGVLCHCQDNQSTIRTCNILEQIPMPKKLVIKNTNVIGIDYILSLEIRGDFSNIQEIVVICPSNTCKDYFRVRSWLDFLNLKRFTLIFWTNENTYEDIDGKWKLGSRSRSKSTSKPILTRRGYPIIFDELARNIYDDDGYNNTDKSAEVSITIVNSDSIDQSIFGWRSAPLGVQQATKDSLDLAIIERSSERAHAGLGRLTEEKRKEVRELCDRIQYISMEDYLRKENNSTIFSSKELDYWFKR</sequence>
<dbReference type="AlphaFoldDB" id="A0AAX4JQ43"/>
<dbReference type="RefSeq" id="XP_066073715.1">
    <property type="nucleotide sequence ID" value="XM_066217618.1"/>
</dbReference>
<dbReference type="InterPro" id="IPR036047">
    <property type="entry name" value="F-box-like_dom_sf"/>
</dbReference>
<proteinExistence type="predicted"/>
<evidence type="ECO:0000313" key="2">
    <source>
        <dbReference type="Proteomes" id="UP001355207"/>
    </source>
</evidence>